<organism evidence="2 3">
    <name type="scientific">Crocodylus porosus</name>
    <name type="common">Saltwater crocodile</name>
    <name type="synonym">Estuarine crocodile</name>
    <dbReference type="NCBI Taxonomy" id="8502"/>
    <lineage>
        <taxon>Eukaryota</taxon>
        <taxon>Metazoa</taxon>
        <taxon>Chordata</taxon>
        <taxon>Craniata</taxon>
        <taxon>Vertebrata</taxon>
        <taxon>Euteleostomi</taxon>
        <taxon>Archelosauria</taxon>
        <taxon>Archosauria</taxon>
        <taxon>Crocodylia</taxon>
        <taxon>Longirostres</taxon>
        <taxon>Crocodylidae</taxon>
        <taxon>Crocodylus</taxon>
    </lineage>
</organism>
<dbReference type="GeneTree" id="ENSGT00940000165291"/>
<keyword evidence="1" id="KW-0812">Transmembrane</keyword>
<dbReference type="SUPFAM" id="SSF58069">
    <property type="entry name" value="Virus ectodomain"/>
    <property type="match status" value="1"/>
</dbReference>
<dbReference type="AlphaFoldDB" id="A0A7M4EMZ7"/>
<keyword evidence="1" id="KW-0472">Membrane</keyword>
<sequence length="427" mass="47728">MYRSNASPGQCKLYGYYVNSDEIWCADPTTEASQAYIQSKTTNPGEQSFYFKNGMGTSVWRVSSPKLLTVNPHQNVEWPHNALVKMTNSYASNLNFSNCWVCTRLPKHPSVGIPLIGLGLGSFNYSSISKSTHNDSKWYYEYWFLNEVILPQDSACYCKPCLGSFAVFVGNATAGASNITITLHSSSLGWQGNGPVHVGHYWLRERIAFKHLPPTWCGTCTLGAGLNPLVERPTSFHSFARWFIPWLGDSELEKALVNLSASLEVLANNTADALTRLQTEVTQISHITLRNRLALDLLLVNQGRVCTLVNDTCCTYVDESGKVLEDIHKIQNMASQFHAITTDNTSWGIQDAWDLLTSGLRWAHKLIVIIVALGCFFILTCCCIQCIGTLPSVLSTCCRCTLAKVISNIFHFFLHRRDSDLFRNKNK</sequence>
<keyword evidence="3" id="KW-1185">Reference proteome</keyword>
<dbReference type="PANTHER" id="PTHR10424">
    <property type="entry name" value="VIRAL ENVELOPE PROTEIN"/>
    <property type="match status" value="1"/>
</dbReference>
<evidence type="ECO:0000313" key="2">
    <source>
        <dbReference type="Ensembl" id="ENSCPRP00005012069.1"/>
    </source>
</evidence>
<evidence type="ECO:0000313" key="3">
    <source>
        <dbReference type="Proteomes" id="UP000594220"/>
    </source>
</evidence>
<accession>A0A7M4EMZ7</accession>
<dbReference type="Gene3D" id="1.10.287.210">
    <property type="match status" value="1"/>
</dbReference>
<reference evidence="2" key="1">
    <citation type="submission" date="2025-08" db="UniProtKB">
        <authorList>
            <consortium name="Ensembl"/>
        </authorList>
    </citation>
    <scope>IDENTIFICATION</scope>
</reference>
<dbReference type="Ensembl" id="ENSCPRT00005014219.1">
    <property type="protein sequence ID" value="ENSCPRP00005012069.1"/>
    <property type="gene ID" value="ENSCPRG00005008598.1"/>
</dbReference>
<proteinExistence type="predicted"/>
<feature type="transmembrane region" description="Helical" evidence="1">
    <location>
        <begin position="366"/>
        <end position="390"/>
    </location>
</feature>
<dbReference type="Proteomes" id="UP000594220">
    <property type="component" value="Unplaced"/>
</dbReference>
<keyword evidence="1" id="KW-1133">Transmembrane helix</keyword>
<dbReference type="InterPro" id="IPR018154">
    <property type="entry name" value="TLV/ENV_coat_polyprotein"/>
</dbReference>
<evidence type="ECO:0000256" key="1">
    <source>
        <dbReference type="SAM" id="Phobius"/>
    </source>
</evidence>
<protein>
    <submittedName>
        <fullName evidence="2">Uncharacterized protein</fullName>
    </submittedName>
</protein>
<reference evidence="2" key="2">
    <citation type="submission" date="2025-09" db="UniProtKB">
        <authorList>
            <consortium name="Ensembl"/>
        </authorList>
    </citation>
    <scope>IDENTIFICATION</scope>
</reference>
<name>A0A7M4EMZ7_CROPO</name>
<dbReference type="Pfam" id="PF00429">
    <property type="entry name" value="TLV_coat"/>
    <property type="match status" value="1"/>
</dbReference>